<protein>
    <submittedName>
        <fullName evidence="1">Uncharacterized protein</fullName>
    </submittedName>
</protein>
<dbReference type="Proteomes" id="UP000242849">
    <property type="component" value="Unassembled WGS sequence"/>
</dbReference>
<dbReference type="AlphaFoldDB" id="A0A1H5FI29"/>
<reference evidence="2" key="1">
    <citation type="submission" date="2016-10" db="EMBL/GenBank/DDBJ databases">
        <authorList>
            <person name="Varghese N."/>
            <person name="Submissions S."/>
        </authorList>
    </citation>
    <scope>NUCLEOTIDE SEQUENCE [LARGE SCALE GENOMIC DNA]</scope>
    <source>
        <strain evidence="2">DSM 12111</strain>
    </source>
</reference>
<organism evidence="1 2">
    <name type="scientific">Pseudomonas anguilliseptica</name>
    <dbReference type="NCBI Taxonomy" id="53406"/>
    <lineage>
        <taxon>Bacteria</taxon>
        <taxon>Pseudomonadati</taxon>
        <taxon>Pseudomonadota</taxon>
        <taxon>Gammaproteobacteria</taxon>
        <taxon>Pseudomonadales</taxon>
        <taxon>Pseudomonadaceae</taxon>
        <taxon>Pseudomonas</taxon>
    </lineage>
</organism>
<evidence type="ECO:0000313" key="2">
    <source>
        <dbReference type="Proteomes" id="UP000242849"/>
    </source>
</evidence>
<gene>
    <name evidence="1" type="ORF">SAMN05421553_3873</name>
</gene>
<dbReference type="EMBL" id="FNSC01000001">
    <property type="protein sequence ID" value="SEE02638.1"/>
    <property type="molecule type" value="Genomic_DNA"/>
</dbReference>
<accession>A0A1H5FI29</accession>
<proteinExistence type="predicted"/>
<evidence type="ECO:0000313" key="1">
    <source>
        <dbReference type="EMBL" id="SEE02638.1"/>
    </source>
</evidence>
<sequence>MDLSGNAGSALEDSDSSCCCLSHSAQLAPLFPPAPPCTTQALDRRLNALEYLSEKPLNLQQ</sequence>
<keyword evidence="2" id="KW-1185">Reference proteome</keyword>
<name>A0A1H5FI29_PSEAG</name>